<feature type="transmembrane region" description="Helical" evidence="1">
    <location>
        <begin position="12"/>
        <end position="35"/>
    </location>
</feature>
<name>A0A2C6U3W6_9STAP</name>
<organism evidence="2 3">
    <name type="scientific">Staphylococcus edaphicus</name>
    <dbReference type="NCBI Taxonomy" id="1955013"/>
    <lineage>
        <taxon>Bacteria</taxon>
        <taxon>Bacillati</taxon>
        <taxon>Bacillota</taxon>
        <taxon>Bacilli</taxon>
        <taxon>Bacillales</taxon>
        <taxon>Staphylococcaceae</taxon>
        <taxon>Staphylococcus</taxon>
    </lineage>
</organism>
<accession>A0A2C6U3W6</accession>
<proteinExistence type="predicted"/>
<dbReference type="EMBL" id="MRZN01000031">
    <property type="protein sequence ID" value="PHK48572.1"/>
    <property type="molecule type" value="Genomic_DNA"/>
</dbReference>
<dbReference type="Proteomes" id="UP000223828">
    <property type="component" value="Unassembled WGS sequence"/>
</dbReference>
<gene>
    <name evidence="2" type="ORF">BTJ66_12955</name>
</gene>
<keyword evidence="1" id="KW-0472">Membrane</keyword>
<protein>
    <submittedName>
        <fullName evidence="2">Uncharacterized protein</fullName>
    </submittedName>
</protein>
<evidence type="ECO:0000313" key="3">
    <source>
        <dbReference type="Proteomes" id="UP000223828"/>
    </source>
</evidence>
<sequence>MGSKCGKAIFDFIIILGITFVVATILNLFGTNIGLNKYAEKLRHIELFNIYHNKKLNGLITVGVILALLSSLHTLFFEKEEKA</sequence>
<comment type="caution">
    <text evidence="2">The sequence shown here is derived from an EMBL/GenBank/DDBJ whole genome shotgun (WGS) entry which is preliminary data.</text>
</comment>
<keyword evidence="1" id="KW-0812">Transmembrane</keyword>
<keyword evidence="1" id="KW-1133">Transmembrane helix</keyword>
<dbReference type="AlphaFoldDB" id="A0A2C6U3W6"/>
<evidence type="ECO:0000313" key="2">
    <source>
        <dbReference type="EMBL" id="PHK48572.1"/>
    </source>
</evidence>
<evidence type="ECO:0000256" key="1">
    <source>
        <dbReference type="SAM" id="Phobius"/>
    </source>
</evidence>
<reference evidence="3" key="1">
    <citation type="submission" date="2017-10" db="EMBL/GenBank/DDBJ databases">
        <title>Staphylococcus edaphicus sp. nov., isolated in Antarctica, harbouring mecC gene and genomic islands essential in adaptation to extreme environment.</title>
        <authorList>
            <person name="Pantucek R."/>
            <person name="Sedlacek I."/>
            <person name="Indrakova A."/>
            <person name="Vrbovska V."/>
            <person name="Maslanova I."/>
            <person name="Kovarovic V."/>
            <person name="Svec P."/>
            <person name="Kralova S."/>
            <person name="Kristofova L."/>
            <person name="Keklakova J."/>
            <person name="Petras P."/>
            <person name="Doskar J."/>
        </authorList>
    </citation>
    <scope>NUCLEOTIDE SEQUENCE [LARGE SCALE GENOMIC DNA]</scope>
    <source>
        <strain evidence="3">CCM 5085</strain>
    </source>
</reference>
<feature type="transmembrane region" description="Helical" evidence="1">
    <location>
        <begin position="56"/>
        <end position="77"/>
    </location>
</feature>